<keyword evidence="8 12" id="KW-1133">Transmembrane helix</keyword>
<proteinExistence type="inferred from homology"/>
<feature type="transmembrane region" description="Helical" evidence="12">
    <location>
        <begin position="191"/>
        <end position="211"/>
    </location>
</feature>
<evidence type="ECO:0000256" key="11">
    <source>
        <dbReference type="PIRNR" id="PIRNR016636"/>
    </source>
</evidence>
<dbReference type="AlphaFoldDB" id="A0A1W1Y2E3"/>
<dbReference type="GO" id="GO:0016746">
    <property type="term" value="F:acyltransferase activity"/>
    <property type="evidence" value="ECO:0007669"/>
    <property type="project" value="UniProtKB-KW"/>
</dbReference>
<feature type="transmembrane region" description="Helical" evidence="12">
    <location>
        <begin position="329"/>
        <end position="345"/>
    </location>
</feature>
<dbReference type="GO" id="GO:0042121">
    <property type="term" value="P:alginic acid biosynthetic process"/>
    <property type="evidence" value="ECO:0007669"/>
    <property type="project" value="UniProtKB-KW"/>
</dbReference>
<keyword evidence="9 11" id="KW-0472">Membrane</keyword>
<evidence type="ECO:0000256" key="3">
    <source>
        <dbReference type="ARBA" id="ARBA00010323"/>
    </source>
</evidence>
<dbReference type="InterPro" id="IPR004299">
    <property type="entry name" value="MBOAT_fam"/>
</dbReference>
<evidence type="ECO:0000256" key="7">
    <source>
        <dbReference type="ARBA" id="ARBA00022841"/>
    </source>
</evidence>
<keyword evidence="5 11" id="KW-1003">Cell membrane</keyword>
<evidence type="ECO:0000256" key="1">
    <source>
        <dbReference type="ARBA" id="ARBA00004651"/>
    </source>
</evidence>
<comment type="similarity">
    <text evidence="3 11">Belongs to the membrane-bound acyltransferase family.</text>
</comment>
<feature type="transmembrane region" description="Helical" evidence="12">
    <location>
        <begin position="247"/>
        <end position="267"/>
    </location>
</feature>
<feature type="transmembrane region" description="Helical" evidence="12">
    <location>
        <begin position="152"/>
        <end position="171"/>
    </location>
</feature>
<feature type="transmembrane region" description="Helical" evidence="12">
    <location>
        <begin position="7"/>
        <end position="24"/>
    </location>
</feature>
<sequence>MSFLSPEFAYLALVFFPIYWLLSSRPTLQKLFLLAGSYSLYASWSIKTAIFLGIYSAIIWALGTWVQSGVNTSKRWKLSASFLFALSLLFLTKYYEFFRELLLQLLVQLGLPAFLPAIDVIVPVGISFFTFQAITFVFWKYQSKVKVSLLDLLLYLSFWPTLFAGPIIRAKDFHEQLHGRHFGQPLAAQKAIYFIFLGLFQKMVLATWLATQYVDAVFKYPEEYLAIDTLHAILAYTLQIFLDFSGYTLIVTGFGLLLGFTLPLNFAQPYLANNLREFWQRWHISLSNFIKDFVYIPMGGNRRGFAWSQCNVLIAMVVSGIWHGAGLGFLIWGVIHGLGLVLSNISRQYVPIRLPNFCGQVFTFIFVAFAWVFFKASSVENALSLLSRLNASMGEFKTEWLYLWLFSILFMLLSKYASWLEVQWIDVVRRINFWLLIPVLCALGYLLIELSPEGVPSFIYYQF</sequence>
<evidence type="ECO:0000256" key="2">
    <source>
        <dbReference type="ARBA" id="ARBA00005182"/>
    </source>
</evidence>
<protein>
    <recommendedName>
        <fullName evidence="4">Probable alginate O-acetylase AlgI</fullName>
    </recommendedName>
    <alternativeName>
        <fullName evidence="10">Alginate biosynthesis protein AlgI</fullName>
    </alternativeName>
</protein>
<feature type="transmembrane region" description="Helical" evidence="12">
    <location>
        <begin position="44"/>
        <end position="66"/>
    </location>
</feature>
<keyword evidence="11 13" id="KW-0808">Transferase</keyword>
<evidence type="ECO:0000256" key="12">
    <source>
        <dbReference type="SAM" id="Phobius"/>
    </source>
</evidence>
<name>A0A1W1Y2E3_9BURK</name>
<dbReference type="GO" id="GO:0005886">
    <property type="term" value="C:plasma membrane"/>
    <property type="evidence" value="ECO:0007669"/>
    <property type="project" value="UniProtKB-SubCell"/>
</dbReference>
<evidence type="ECO:0000256" key="6">
    <source>
        <dbReference type="ARBA" id="ARBA00022692"/>
    </source>
</evidence>
<dbReference type="STRING" id="1938817.SAMN06296008_101160"/>
<evidence type="ECO:0000256" key="9">
    <source>
        <dbReference type="ARBA" id="ARBA00023136"/>
    </source>
</evidence>
<feature type="transmembrane region" description="Helical" evidence="12">
    <location>
        <begin position="357"/>
        <end position="374"/>
    </location>
</feature>
<evidence type="ECO:0000256" key="10">
    <source>
        <dbReference type="ARBA" id="ARBA00031030"/>
    </source>
</evidence>
<feature type="transmembrane region" description="Helical" evidence="12">
    <location>
        <begin position="78"/>
        <end position="95"/>
    </location>
</feature>
<evidence type="ECO:0000256" key="4">
    <source>
        <dbReference type="ARBA" id="ARBA00016084"/>
    </source>
</evidence>
<dbReference type="OrthoDB" id="139172at2"/>
<dbReference type="Pfam" id="PF03062">
    <property type="entry name" value="MBOAT"/>
    <property type="match status" value="1"/>
</dbReference>
<dbReference type="EMBL" id="FWXJ01000001">
    <property type="protein sequence ID" value="SMC30359.1"/>
    <property type="molecule type" value="Genomic_DNA"/>
</dbReference>
<comment type="subcellular location">
    <subcellularLocation>
        <location evidence="1">Cell membrane</location>
        <topology evidence="1">Multi-pass membrane protein</topology>
    </subcellularLocation>
</comment>
<dbReference type="Proteomes" id="UP000192708">
    <property type="component" value="Unassembled WGS sequence"/>
</dbReference>
<keyword evidence="14" id="KW-1185">Reference proteome</keyword>
<dbReference type="PIRSF" id="PIRSF500217">
    <property type="entry name" value="AlgI"/>
    <property type="match status" value="1"/>
</dbReference>
<feature type="transmembrane region" description="Helical" evidence="12">
    <location>
        <begin position="115"/>
        <end position="140"/>
    </location>
</feature>
<evidence type="ECO:0000256" key="8">
    <source>
        <dbReference type="ARBA" id="ARBA00022989"/>
    </source>
</evidence>
<feature type="transmembrane region" description="Helical" evidence="12">
    <location>
        <begin position="431"/>
        <end position="448"/>
    </location>
</feature>
<evidence type="ECO:0000256" key="5">
    <source>
        <dbReference type="ARBA" id="ARBA00022475"/>
    </source>
</evidence>
<comment type="pathway">
    <text evidence="2">Glycan biosynthesis; alginate biosynthesis.</text>
</comment>
<evidence type="ECO:0000313" key="13">
    <source>
        <dbReference type="EMBL" id="SMC30359.1"/>
    </source>
</evidence>
<organism evidence="13 14">
    <name type="scientific">Polynucleobacter kasalickyi</name>
    <dbReference type="NCBI Taxonomy" id="1938817"/>
    <lineage>
        <taxon>Bacteria</taxon>
        <taxon>Pseudomonadati</taxon>
        <taxon>Pseudomonadota</taxon>
        <taxon>Betaproteobacteria</taxon>
        <taxon>Burkholderiales</taxon>
        <taxon>Burkholderiaceae</taxon>
        <taxon>Polynucleobacter</taxon>
    </lineage>
</organism>
<reference evidence="13 14" key="1">
    <citation type="submission" date="2017-04" db="EMBL/GenBank/DDBJ databases">
        <authorList>
            <person name="Afonso C.L."/>
            <person name="Miller P.J."/>
            <person name="Scott M.A."/>
            <person name="Spackman E."/>
            <person name="Goraichik I."/>
            <person name="Dimitrov K.M."/>
            <person name="Suarez D.L."/>
            <person name="Swayne D.E."/>
        </authorList>
    </citation>
    <scope>NUCLEOTIDE SEQUENCE [LARGE SCALE GENOMIC DNA]</scope>
    <source>
        <strain evidence="13 14">VK13</strain>
    </source>
</reference>
<dbReference type="PANTHER" id="PTHR13285:SF18">
    <property type="entry name" value="PROTEIN-CYSTEINE N-PALMITOYLTRANSFERASE RASP"/>
    <property type="match status" value="1"/>
</dbReference>
<keyword evidence="6 12" id="KW-0812">Transmembrane</keyword>
<evidence type="ECO:0000313" key="14">
    <source>
        <dbReference type="Proteomes" id="UP000192708"/>
    </source>
</evidence>
<dbReference type="InterPro" id="IPR028362">
    <property type="entry name" value="AlgI"/>
</dbReference>
<dbReference type="PANTHER" id="PTHR13285">
    <property type="entry name" value="ACYLTRANSFERASE"/>
    <property type="match status" value="1"/>
</dbReference>
<dbReference type="PIRSF" id="PIRSF016636">
    <property type="entry name" value="AlgI_DltB"/>
    <property type="match status" value="1"/>
</dbReference>
<dbReference type="InterPro" id="IPR051085">
    <property type="entry name" value="MB_O-acyltransferase"/>
</dbReference>
<dbReference type="RefSeq" id="WP_159460776.1">
    <property type="nucleotide sequence ID" value="NZ_FWXJ01000001.1"/>
</dbReference>
<gene>
    <name evidence="13" type="ORF">SAMN06296008_101160</name>
</gene>
<keyword evidence="11 13" id="KW-0012">Acyltransferase</keyword>
<accession>A0A1W1Y2E3</accession>
<keyword evidence="7" id="KW-0016">Alginate biosynthesis</keyword>
<dbReference type="InterPro" id="IPR024194">
    <property type="entry name" value="Ac/AlaTfrase_AlgI/DltB"/>
</dbReference>
<feature type="transmembrane region" description="Helical" evidence="12">
    <location>
        <begin position="400"/>
        <end position="419"/>
    </location>
</feature>